<comment type="caution">
    <text evidence="2">The sequence shown here is derived from an EMBL/GenBank/DDBJ whole genome shotgun (WGS) entry which is preliminary data.</text>
</comment>
<reference evidence="2" key="1">
    <citation type="submission" date="2017-12" db="EMBL/GenBank/DDBJ databases">
        <title>Sequencing the genomes of 1000 Actinobacteria strains.</title>
        <authorList>
            <person name="Klenk H.-P."/>
        </authorList>
    </citation>
    <scope>NUCLEOTIDE SEQUENCE [LARGE SCALE GENOMIC DNA]</scope>
    <source>
        <strain evidence="2">DSM 44228</strain>
    </source>
</reference>
<feature type="domain" description="N-acetyltransferase" evidence="1">
    <location>
        <begin position="13"/>
        <end position="180"/>
    </location>
</feature>
<evidence type="ECO:0000259" key="1">
    <source>
        <dbReference type="PROSITE" id="PS51186"/>
    </source>
</evidence>
<accession>A0A2N3XR86</accession>
<dbReference type="EMBL" id="PJNB01000001">
    <property type="protein sequence ID" value="PKW13110.1"/>
    <property type="molecule type" value="Genomic_DNA"/>
</dbReference>
<dbReference type="Proteomes" id="UP000233786">
    <property type="component" value="Unassembled WGS sequence"/>
</dbReference>
<dbReference type="PROSITE" id="PS51186">
    <property type="entry name" value="GNAT"/>
    <property type="match status" value="1"/>
</dbReference>
<protein>
    <submittedName>
        <fullName evidence="2">RimJ/RimL family protein N-acetyltransferase</fullName>
    </submittedName>
</protein>
<dbReference type="AlphaFoldDB" id="A0A2N3XR86"/>
<dbReference type="InterPro" id="IPR016181">
    <property type="entry name" value="Acyl_CoA_acyltransferase"/>
</dbReference>
<dbReference type="CDD" id="cd04301">
    <property type="entry name" value="NAT_SF"/>
    <property type="match status" value="1"/>
</dbReference>
<organism evidence="2 3">
    <name type="scientific">Saccharopolyspora spinosa</name>
    <dbReference type="NCBI Taxonomy" id="60894"/>
    <lineage>
        <taxon>Bacteria</taxon>
        <taxon>Bacillati</taxon>
        <taxon>Actinomycetota</taxon>
        <taxon>Actinomycetes</taxon>
        <taxon>Pseudonocardiales</taxon>
        <taxon>Pseudonocardiaceae</taxon>
        <taxon>Saccharopolyspora</taxon>
    </lineage>
</organism>
<dbReference type="InterPro" id="IPR051531">
    <property type="entry name" value="N-acetyltransferase"/>
</dbReference>
<dbReference type="RefSeq" id="WP_010312211.1">
    <property type="nucleotide sequence ID" value="NZ_CP061007.1"/>
</dbReference>
<sequence>MLRPDYPISTDRLVLRPFTTADVADVWAYQRQPEVARYLRWDSRDLQQTQDAVKGMATETELRAEGDCLSLAVVLPTLDVIVGQVELVWLSEEHRQGEIGYIFNPDHQGKGLATEAARAVLRLGFEELDLHRIVGRCNALNTASAKLMERLGMRREAHFVQSSIIRGAWREEFVYAILRSEWRRQD</sequence>
<keyword evidence="3" id="KW-1185">Reference proteome</keyword>
<name>A0A2N3XR86_SACSN</name>
<dbReference type="STRING" id="994479.GCA_000194155_05894"/>
<dbReference type="Pfam" id="PF13302">
    <property type="entry name" value="Acetyltransf_3"/>
    <property type="match status" value="1"/>
</dbReference>
<dbReference type="PANTHER" id="PTHR43792:SF1">
    <property type="entry name" value="N-ACETYLTRANSFERASE DOMAIN-CONTAINING PROTEIN"/>
    <property type="match status" value="1"/>
</dbReference>
<proteinExistence type="predicted"/>
<dbReference type="GO" id="GO:0016747">
    <property type="term" value="F:acyltransferase activity, transferring groups other than amino-acyl groups"/>
    <property type="evidence" value="ECO:0007669"/>
    <property type="project" value="InterPro"/>
</dbReference>
<dbReference type="InterPro" id="IPR000182">
    <property type="entry name" value="GNAT_dom"/>
</dbReference>
<evidence type="ECO:0000313" key="2">
    <source>
        <dbReference type="EMBL" id="PKW13110.1"/>
    </source>
</evidence>
<dbReference type="SUPFAM" id="SSF55729">
    <property type="entry name" value="Acyl-CoA N-acyltransferases (Nat)"/>
    <property type="match status" value="1"/>
</dbReference>
<gene>
    <name evidence="2" type="ORF">A8926_0615</name>
</gene>
<dbReference type="OrthoDB" id="9132139at2"/>
<dbReference type="Gene3D" id="3.40.630.30">
    <property type="match status" value="1"/>
</dbReference>
<evidence type="ECO:0000313" key="3">
    <source>
        <dbReference type="Proteomes" id="UP000233786"/>
    </source>
</evidence>
<dbReference type="PANTHER" id="PTHR43792">
    <property type="entry name" value="GNAT FAMILY, PUTATIVE (AFU_ORTHOLOGUE AFUA_3G00765)-RELATED-RELATED"/>
    <property type="match status" value="1"/>
</dbReference>